<dbReference type="InterPro" id="IPR050250">
    <property type="entry name" value="Macrolide_Exporter_MacB"/>
</dbReference>
<dbReference type="EMBL" id="JBHMAX010000027">
    <property type="protein sequence ID" value="MFB9733238.1"/>
    <property type="molecule type" value="Genomic_DNA"/>
</dbReference>
<evidence type="ECO:0000256" key="3">
    <source>
        <dbReference type="ARBA" id="ARBA00022692"/>
    </source>
</evidence>
<feature type="domain" description="ABC3 transporter permease C-terminal" evidence="8">
    <location>
        <begin position="686"/>
        <end position="803"/>
    </location>
</feature>
<dbReference type="Pfam" id="PF02687">
    <property type="entry name" value="FtsX"/>
    <property type="match status" value="2"/>
</dbReference>
<evidence type="ECO:0000256" key="5">
    <source>
        <dbReference type="ARBA" id="ARBA00023136"/>
    </source>
</evidence>
<evidence type="ECO:0000313" key="9">
    <source>
        <dbReference type="EMBL" id="MFB9733238.1"/>
    </source>
</evidence>
<feature type="transmembrane region" description="Helical" evidence="7">
    <location>
        <begin position="276"/>
        <end position="306"/>
    </location>
</feature>
<feature type="transmembrane region" description="Helical" evidence="7">
    <location>
        <begin position="401"/>
        <end position="424"/>
    </location>
</feature>
<comment type="caution">
    <text evidence="9">The sequence shown here is derived from an EMBL/GenBank/DDBJ whole genome shotgun (WGS) entry which is preliminary data.</text>
</comment>
<evidence type="ECO:0000256" key="1">
    <source>
        <dbReference type="ARBA" id="ARBA00004651"/>
    </source>
</evidence>
<proteinExistence type="inferred from homology"/>
<evidence type="ECO:0000313" key="10">
    <source>
        <dbReference type="Proteomes" id="UP001589613"/>
    </source>
</evidence>
<evidence type="ECO:0000256" key="2">
    <source>
        <dbReference type="ARBA" id="ARBA00022475"/>
    </source>
</evidence>
<accession>A0ABV5V5Z5</accession>
<evidence type="ECO:0000256" key="4">
    <source>
        <dbReference type="ARBA" id="ARBA00022989"/>
    </source>
</evidence>
<feature type="domain" description="ABC3 transporter permease C-terminal" evidence="8">
    <location>
        <begin position="232"/>
        <end position="352"/>
    </location>
</feature>
<feature type="transmembrane region" description="Helical" evidence="7">
    <location>
        <begin position="457"/>
        <end position="476"/>
    </location>
</feature>
<dbReference type="Proteomes" id="UP001589613">
    <property type="component" value="Unassembled WGS sequence"/>
</dbReference>
<keyword evidence="10" id="KW-1185">Reference proteome</keyword>
<feature type="transmembrane region" description="Helical" evidence="7">
    <location>
        <begin position="228"/>
        <end position="253"/>
    </location>
</feature>
<name>A0ABV5V5Z5_9MICO</name>
<keyword evidence="4 7" id="KW-1133">Transmembrane helix</keyword>
<feature type="transmembrane region" description="Helical" evidence="7">
    <location>
        <begin position="375"/>
        <end position="395"/>
    </location>
</feature>
<sequence length="810" mass="81392">MAVVIGTAFLAATLSLIETAARGVQDSVAAGLRDVDLVLTGADGALLTSSDVVAAAGVSGVARVAGQAEVYLQVGREIVVGGTSPDPGAVLVEGRLPQSAGEVAVNRAARSAGMGMGEALTLSGMAPPDAGADPPAVDVVVVGVVDPAPGSRLNMGPSFLGTDDMLRQVDPNLSYTALHLHLHDGADVAQVRAGLLDAVPGAWQYTGQERAEAAVEATSGGAGFMTALAAGFAAVALGTAAIVIANTFTITLAQRQRELALLRCVGASKNQVRRQVLVEALVLGVVGSAFGVLLGLATSAALLTLARRTGLEVIPTGTALAVTPAAVLIPLVAGVLVTVLAGMWPAARATRVAPLQAMRPAAPAVGHTLPRLRRLLAGGAVFVLGVALMVVGAVLPDPNAGILGGLISFVGVMIATVVLIPASVRVLGALPARVGVPGRLAVDNAVRHPGRAAATGTALLVGVTLITMTSVGAATAERTVMGEIDDAYAVDLLATAPDDLTSPGGAPRLEALDPALATTFAAVDGVAATRSVPTTILGIGEWEDPILTIGIDTDSADVVRSATQLASLEPGTLGMGNVTQAIHGIEVGEQVTMNGPSGTRELLVVEFGLGEGVVAVNDEDLAALGGDQVRRSVLLVGLDDGVNPVQVLDDLQQVAQEAGVVIDGPAVERAGIVQILDVLVLLATALLAVAVIIAIVGIANTLSLSVIERHHEHSLLRALGLTRKQLRLMLLTEGALLALVSSLIGVALGVLYGRLGAQTILPEQVQTELAIPAVRIALILGAALAAGLLASVLPARRAANTAPAQGLAAN</sequence>
<dbReference type="PANTHER" id="PTHR30572">
    <property type="entry name" value="MEMBRANE COMPONENT OF TRANSPORTER-RELATED"/>
    <property type="match status" value="1"/>
</dbReference>
<gene>
    <name evidence="9" type="ORF">ACFFN0_14405</name>
</gene>
<feature type="transmembrane region" description="Helical" evidence="7">
    <location>
        <begin position="773"/>
        <end position="793"/>
    </location>
</feature>
<evidence type="ECO:0000259" key="8">
    <source>
        <dbReference type="Pfam" id="PF02687"/>
    </source>
</evidence>
<feature type="transmembrane region" description="Helical" evidence="7">
    <location>
        <begin position="678"/>
        <end position="707"/>
    </location>
</feature>
<comment type="subcellular location">
    <subcellularLocation>
        <location evidence="1">Cell membrane</location>
        <topology evidence="1">Multi-pass membrane protein</topology>
    </subcellularLocation>
</comment>
<organism evidence="9 10">
    <name type="scientific">Ornithinimicrobium kibberense</name>
    <dbReference type="NCBI Taxonomy" id="282060"/>
    <lineage>
        <taxon>Bacteria</taxon>
        <taxon>Bacillati</taxon>
        <taxon>Actinomycetota</taxon>
        <taxon>Actinomycetes</taxon>
        <taxon>Micrococcales</taxon>
        <taxon>Ornithinimicrobiaceae</taxon>
        <taxon>Ornithinimicrobium</taxon>
    </lineage>
</organism>
<comment type="similarity">
    <text evidence="6">Belongs to the ABC-4 integral membrane protein family.</text>
</comment>
<keyword evidence="3 7" id="KW-0812">Transmembrane</keyword>
<reference evidence="9 10" key="1">
    <citation type="submission" date="2024-09" db="EMBL/GenBank/DDBJ databases">
        <authorList>
            <person name="Sun Q."/>
            <person name="Mori K."/>
        </authorList>
    </citation>
    <scope>NUCLEOTIDE SEQUENCE [LARGE SCALE GENOMIC DNA]</scope>
    <source>
        <strain evidence="9 10">JCM 12763</strain>
    </source>
</reference>
<feature type="transmembrane region" description="Helical" evidence="7">
    <location>
        <begin position="728"/>
        <end position="753"/>
    </location>
</feature>
<dbReference type="PANTHER" id="PTHR30572:SF4">
    <property type="entry name" value="ABC TRANSPORTER PERMEASE YTRF"/>
    <property type="match status" value="1"/>
</dbReference>
<dbReference type="RefSeq" id="WP_181409673.1">
    <property type="nucleotide sequence ID" value="NZ_JBHMAX010000027.1"/>
</dbReference>
<feature type="transmembrane region" description="Helical" evidence="7">
    <location>
        <begin position="318"/>
        <end position="341"/>
    </location>
</feature>
<evidence type="ECO:0000256" key="7">
    <source>
        <dbReference type="SAM" id="Phobius"/>
    </source>
</evidence>
<protein>
    <submittedName>
        <fullName evidence="9">FtsX-like permease family protein</fullName>
    </submittedName>
</protein>
<keyword evidence="2" id="KW-1003">Cell membrane</keyword>
<evidence type="ECO:0000256" key="6">
    <source>
        <dbReference type="ARBA" id="ARBA00038076"/>
    </source>
</evidence>
<keyword evidence="5 7" id="KW-0472">Membrane</keyword>
<dbReference type="InterPro" id="IPR003838">
    <property type="entry name" value="ABC3_permease_C"/>
</dbReference>